<dbReference type="RefSeq" id="WP_014828518.1">
    <property type="nucleotide sequence ID" value="NC_018068.1"/>
</dbReference>
<dbReference type="EMBL" id="CP003639">
    <property type="protein sequence ID" value="AFM42530.1"/>
    <property type="molecule type" value="Genomic_DNA"/>
</dbReference>
<organism evidence="1 2">
    <name type="scientific">Desulfosporosinus acidiphilus (strain DSM 22704 / JCM 16185 / SJ4)</name>
    <dbReference type="NCBI Taxonomy" id="646529"/>
    <lineage>
        <taxon>Bacteria</taxon>
        <taxon>Bacillati</taxon>
        <taxon>Bacillota</taxon>
        <taxon>Clostridia</taxon>
        <taxon>Eubacteriales</taxon>
        <taxon>Desulfitobacteriaceae</taxon>
        <taxon>Desulfosporosinus</taxon>
    </lineage>
</organism>
<dbReference type="Proteomes" id="UP000002892">
    <property type="component" value="Chromosome"/>
</dbReference>
<proteinExistence type="predicted"/>
<gene>
    <name evidence="1" type="ordered locus">Desaci_3649</name>
</gene>
<evidence type="ECO:0000313" key="1">
    <source>
        <dbReference type="EMBL" id="AFM42530.1"/>
    </source>
</evidence>
<sequence>MRDTGLGHTLAEQTTVQALSLGSGVHPTAIVFFEEPAFGDSLHWRLSCHKRHPWRYGGGAHPVHRPVSGVAFTEFAELLL</sequence>
<dbReference type="OrthoDB" id="1799424at2"/>
<name>I4D9Q6_DESAJ</name>
<dbReference type="STRING" id="646529.Desaci_3649"/>
<keyword evidence="2" id="KW-1185">Reference proteome</keyword>
<dbReference type="AlphaFoldDB" id="I4D9Q6"/>
<dbReference type="KEGG" id="dai:Desaci_3649"/>
<accession>I4D9Q6</accession>
<protein>
    <submittedName>
        <fullName evidence="1">Uncharacterized protein</fullName>
    </submittedName>
</protein>
<evidence type="ECO:0000313" key="2">
    <source>
        <dbReference type="Proteomes" id="UP000002892"/>
    </source>
</evidence>
<reference evidence="1 2" key="1">
    <citation type="journal article" date="2012" name="J. Bacteriol.">
        <title>Complete genome sequences of Desulfosporosinus orientis DSM765T, Desulfosporosinus youngiae DSM17734T, Desulfosporosinus meridiei DSM13257T, and Desulfosporosinus acidiphilus DSM22704T.</title>
        <authorList>
            <person name="Pester M."/>
            <person name="Brambilla E."/>
            <person name="Alazard D."/>
            <person name="Rattei T."/>
            <person name="Weinmaier T."/>
            <person name="Han J."/>
            <person name="Lucas S."/>
            <person name="Lapidus A."/>
            <person name="Cheng J.F."/>
            <person name="Goodwin L."/>
            <person name="Pitluck S."/>
            <person name="Peters L."/>
            <person name="Ovchinnikova G."/>
            <person name="Teshima H."/>
            <person name="Detter J.C."/>
            <person name="Han C.S."/>
            <person name="Tapia R."/>
            <person name="Land M.L."/>
            <person name="Hauser L."/>
            <person name="Kyrpides N.C."/>
            <person name="Ivanova N.N."/>
            <person name="Pagani I."/>
            <person name="Huntmann M."/>
            <person name="Wei C.L."/>
            <person name="Davenport K.W."/>
            <person name="Daligault H."/>
            <person name="Chain P.S."/>
            <person name="Chen A."/>
            <person name="Mavromatis K."/>
            <person name="Markowitz V."/>
            <person name="Szeto E."/>
            <person name="Mikhailova N."/>
            <person name="Pati A."/>
            <person name="Wagner M."/>
            <person name="Woyke T."/>
            <person name="Ollivier B."/>
            <person name="Klenk H.P."/>
            <person name="Spring S."/>
            <person name="Loy A."/>
        </authorList>
    </citation>
    <scope>NUCLEOTIDE SEQUENCE [LARGE SCALE GENOMIC DNA]</scope>
    <source>
        <strain evidence="2">DSM 22704 / JCM 16185 / SJ4</strain>
    </source>
</reference>
<dbReference type="HOGENOM" id="CLU_2583971_0_0_9"/>